<protein>
    <submittedName>
        <fullName evidence="4">GNAT family N-acetyltransferase</fullName>
    </submittedName>
</protein>
<organism evidence="4 5">
    <name type="scientific">Salinivibrio costicola subsp. alcaliphilus</name>
    <dbReference type="NCBI Taxonomy" id="272773"/>
    <lineage>
        <taxon>Bacteria</taxon>
        <taxon>Pseudomonadati</taxon>
        <taxon>Pseudomonadota</taxon>
        <taxon>Gammaproteobacteria</taxon>
        <taxon>Vibrionales</taxon>
        <taxon>Vibrionaceae</taxon>
        <taxon>Salinivibrio</taxon>
    </lineage>
</organism>
<proteinExistence type="predicted"/>
<sequence>MIRPATLHDIDAICALCVRCQPDPLSLSQMKKTLTDLIHAEDANVLVAELCGLVAGVVAFNVILQLDKSNHLGRISTIMVDEHFRDMTLGRQLLSAAETYLLARGCDQIEVVPSYHKADAQSFYLHCGFQLTPERLIKALAA</sequence>
<dbReference type="InterPro" id="IPR000182">
    <property type="entry name" value="GNAT_dom"/>
</dbReference>
<evidence type="ECO:0000259" key="3">
    <source>
        <dbReference type="PROSITE" id="PS51186"/>
    </source>
</evidence>
<dbReference type="Proteomes" id="UP000189431">
    <property type="component" value="Unassembled WGS sequence"/>
</dbReference>
<dbReference type="Gene3D" id="3.40.630.30">
    <property type="match status" value="1"/>
</dbReference>
<dbReference type="SUPFAM" id="SSF55729">
    <property type="entry name" value="Acyl-CoA N-acyltransferases (Nat)"/>
    <property type="match status" value="1"/>
</dbReference>
<dbReference type="Pfam" id="PF00583">
    <property type="entry name" value="Acetyltransf_1"/>
    <property type="match status" value="1"/>
</dbReference>
<keyword evidence="2" id="KW-0012">Acyltransferase</keyword>
<evidence type="ECO:0000256" key="1">
    <source>
        <dbReference type="ARBA" id="ARBA00022679"/>
    </source>
</evidence>
<gene>
    <name evidence="4" type="ORF">BZJ21_07670</name>
</gene>
<dbReference type="InterPro" id="IPR050832">
    <property type="entry name" value="Bact_Acetyltransf"/>
</dbReference>
<dbReference type="EMBL" id="MUFR01000017">
    <property type="protein sequence ID" value="OOF34077.1"/>
    <property type="molecule type" value="Genomic_DNA"/>
</dbReference>
<reference evidence="5" key="1">
    <citation type="submission" date="2017-01" db="EMBL/GenBank/DDBJ databases">
        <title>Draft genome of the species Salinivibrio costicola subsp. alcaliphilus.</title>
        <authorList>
            <person name="Lopez-Hermoso C."/>
            <person name="De La Haba R."/>
            <person name="Sanchez-Porro C."/>
            <person name="Ventosa A."/>
        </authorList>
    </citation>
    <scope>NUCLEOTIDE SEQUENCE [LARGE SCALE GENOMIC DNA]</scope>
    <source>
        <strain evidence="5">CBH448</strain>
    </source>
</reference>
<evidence type="ECO:0000313" key="5">
    <source>
        <dbReference type="Proteomes" id="UP000189431"/>
    </source>
</evidence>
<comment type="caution">
    <text evidence="4">The sequence shown here is derived from an EMBL/GenBank/DDBJ whole genome shotgun (WGS) entry which is preliminary data.</text>
</comment>
<feature type="domain" description="N-acetyltransferase" evidence="3">
    <location>
        <begin position="1"/>
        <end position="142"/>
    </location>
</feature>
<dbReference type="InterPro" id="IPR016181">
    <property type="entry name" value="Acyl_CoA_acyltransferase"/>
</dbReference>
<keyword evidence="1" id="KW-0808">Transferase</keyword>
<keyword evidence="5" id="KW-1185">Reference proteome</keyword>
<evidence type="ECO:0000313" key="4">
    <source>
        <dbReference type="EMBL" id="OOF34077.1"/>
    </source>
</evidence>
<dbReference type="PANTHER" id="PTHR43877">
    <property type="entry name" value="AMINOALKYLPHOSPHONATE N-ACETYLTRANSFERASE-RELATED-RELATED"/>
    <property type="match status" value="1"/>
</dbReference>
<dbReference type="RefSeq" id="WP_021022999.1">
    <property type="nucleotide sequence ID" value="NZ_MUFR01000017.1"/>
</dbReference>
<dbReference type="CDD" id="cd04301">
    <property type="entry name" value="NAT_SF"/>
    <property type="match status" value="1"/>
</dbReference>
<dbReference type="PANTHER" id="PTHR43877:SF2">
    <property type="entry name" value="AMINOALKYLPHOSPHONATE N-ACETYLTRANSFERASE-RELATED"/>
    <property type="match status" value="1"/>
</dbReference>
<dbReference type="PROSITE" id="PS51186">
    <property type="entry name" value="GNAT"/>
    <property type="match status" value="1"/>
</dbReference>
<evidence type="ECO:0000256" key="2">
    <source>
        <dbReference type="ARBA" id="ARBA00023315"/>
    </source>
</evidence>
<accession>A0ABX3KSX9</accession>
<name>A0ABX3KSX9_SALCS</name>